<reference evidence="1" key="1">
    <citation type="submission" date="2023-10" db="EMBL/GenBank/DDBJ databases">
        <authorList>
            <person name="Rodriguez Cubillos JULIANA M."/>
            <person name="De Vega J."/>
        </authorList>
    </citation>
    <scope>NUCLEOTIDE SEQUENCE</scope>
</reference>
<dbReference type="Proteomes" id="UP001177021">
    <property type="component" value="Unassembled WGS sequence"/>
</dbReference>
<gene>
    <name evidence="1" type="ORF">MILVUS5_LOCUS25195</name>
</gene>
<organism evidence="1 2">
    <name type="scientific">Trifolium pratense</name>
    <name type="common">Red clover</name>
    <dbReference type="NCBI Taxonomy" id="57577"/>
    <lineage>
        <taxon>Eukaryota</taxon>
        <taxon>Viridiplantae</taxon>
        <taxon>Streptophyta</taxon>
        <taxon>Embryophyta</taxon>
        <taxon>Tracheophyta</taxon>
        <taxon>Spermatophyta</taxon>
        <taxon>Magnoliopsida</taxon>
        <taxon>eudicotyledons</taxon>
        <taxon>Gunneridae</taxon>
        <taxon>Pentapetalae</taxon>
        <taxon>rosids</taxon>
        <taxon>fabids</taxon>
        <taxon>Fabales</taxon>
        <taxon>Fabaceae</taxon>
        <taxon>Papilionoideae</taxon>
        <taxon>50 kb inversion clade</taxon>
        <taxon>NPAAA clade</taxon>
        <taxon>Hologalegina</taxon>
        <taxon>IRL clade</taxon>
        <taxon>Trifolieae</taxon>
        <taxon>Trifolium</taxon>
    </lineage>
</organism>
<evidence type="ECO:0000313" key="2">
    <source>
        <dbReference type="Proteomes" id="UP001177021"/>
    </source>
</evidence>
<comment type="caution">
    <text evidence="1">The sequence shown here is derived from an EMBL/GenBank/DDBJ whole genome shotgun (WGS) entry which is preliminary data.</text>
</comment>
<proteinExistence type="predicted"/>
<evidence type="ECO:0000313" key="1">
    <source>
        <dbReference type="EMBL" id="CAJ2658896.1"/>
    </source>
</evidence>
<keyword evidence="2" id="KW-1185">Reference proteome</keyword>
<accession>A0ACB0KQU9</accession>
<name>A0ACB0KQU9_TRIPR</name>
<protein>
    <submittedName>
        <fullName evidence="1">Uncharacterized protein</fullName>
    </submittedName>
</protein>
<dbReference type="EMBL" id="CASHSV030000311">
    <property type="protein sequence ID" value="CAJ2658896.1"/>
    <property type="molecule type" value="Genomic_DNA"/>
</dbReference>
<sequence length="459" mass="52015">MMKNKEQTLIFPSYTPFSEDHTLPLSHLDTDRNLHLTIRYLRVYTSTTANNHHKDPFHVISTSLSQTLPHYYPLAGTLRHRQNSDNRLELFCTTNQSIPLIHTTVDITLESINYLDDNPSSHFIEQLVPDPEPEEGMKHPCMLQLTIFKCGGFTLGAAIHHSLCDGMGGTLFFNSVAELARGVTRITVEPVWDREKLLGPRDVPHVDSPLVREFLSLDKEFLVYKEDISGGVSVSVSVRECFHVRDECLEEFKRLLFDQSGVKFTTFEALGAYIWRSKIKAAGVKHNEKVKFAYSINIRRLIKPSLPAGYWGNGCVPMYVQLSAKDLIEQPIWKTAELIKKSKTNVTDEYVRSFIDYQHLHFADGITAGKWVSGFTDWRHLGHSTVDFGWGGPVTVLPLGRYLLGSVEPCFFLPYSTACAEKKDGFKVLVNLSEAALPAFREDMQMFASSQEVLPESRI</sequence>